<dbReference type="PANTHER" id="PTHR44520">
    <property type="entry name" value="RESPONSE REGULATOR RCP1-RELATED"/>
    <property type="match status" value="1"/>
</dbReference>
<dbReference type="PROSITE" id="PS50110">
    <property type="entry name" value="RESPONSE_REGULATORY"/>
    <property type="match status" value="1"/>
</dbReference>
<dbReference type="EMBL" id="JAAFZH010000005">
    <property type="protein sequence ID" value="NDU96134.1"/>
    <property type="molecule type" value="Genomic_DNA"/>
</dbReference>
<dbReference type="InterPro" id="IPR052893">
    <property type="entry name" value="TCS_response_regulator"/>
</dbReference>
<dbReference type="InterPro" id="IPR011006">
    <property type="entry name" value="CheY-like_superfamily"/>
</dbReference>
<organism evidence="3 4">
    <name type="scientific">Spirosoma terrae</name>
    <dbReference type="NCBI Taxonomy" id="1968276"/>
    <lineage>
        <taxon>Bacteria</taxon>
        <taxon>Pseudomonadati</taxon>
        <taxon>Bacteroidota</taxon>
        <taxon>Cytophagia</taxon>
        <taxon>Cytophagales</taxon>
        <taxon>Cytophagaceae</taxon>
        <taxon>Spirosoma</taxon>
    </lineage>
</organism>
<proteinExistence type="predicted"/>
<feature type="domain" description="Response regulatory" evidence="2">
    <location>
        <begin position="12"/>
        <end position="134"/>
    </location>
</feature>
<gene>
    <name evidence="3" type="ORF">GK108_14730</name>
</gene>
<dbReference type="PANTHER" id="PTHR44520:SF1">
    <property type="entry name" value="TWO-COMPONENT SYSTEM REGULATORY PROTEIN"/>
    <property type="match status" value="1"/>
</dbReference>
<dbReference type="Gene3D" id="3.40.50.2300">
    <property type="match status" value="1"/>
</dbReference>
<evidence type="ECO:0000259" key="2">
    <source>
        <dbReference type="PROSITE" id="PS50110"/>
    </source>
</evidence>
<name>A0A6L9L6L8_9BACT</name>
<evidence type="ECO:0000313" key="3">
    <source>
        <dbReference type="EMBL" id="NDU96134.1"/>
    </source>
</evidence>
<dbReference type="AlphaFoldDB" id="A0A6L9L6L8"/>
<dbReference type="InterPro" id="IPR001789">
    <property type="entry name" value="Sig_transdc_resp-reg_receiver"/>
</dbReference>
<dbReference type="SUPFAM" id="SSF52172">
    <property type="entry name" value="CheY-like"/>
    <property type="match status" value="1"/>
</dbReference>
<dbReference type="GO" id="GO:0000160">
    <property type="term" value="P:phosphorelay signal transduction system"/>
    <property type="evidence" value="ECO:0007669"/>
    <property type="project" value="InterPro"/>
</dbReference>
<protein>
    <submittedName>
        <fullName evidence="3">Response regulator</fullName>
    </submittedName>
</protein>
<dbReference type="Proteomes" id="UP000474175">
    <property type="component" value="Unassembled WGS sequence"/>
</dbReference>
<accession>A0A6L9L6L8</accession>
<reference evidence="3 4" key="1">
    <citation type="submission" date="2020-02" db="EMBL/GenBank/DDBJ databases">
        <title>Draft genome sequence of two Spirosoma agri KCTC 52727 and Spirosoma terrae KCTC 52035.</title>
        <authorList>
            <person name="Rojas J."/>
            <person name="Ambika Manirajan B."/>
            <person name="Suarez C."/>
            <person name="Ratering S."/>
            <person name="Schnell S."/>
        </authorList>
    </citation>
    <scope>NUCLEOTIDE SEQUENCE [LARGE SCALE GENOMIC DNA]</scope>
    <source>
        <strain evidence="3 4">KCTC 52035</strain>
    </source>
</reference>
<sequence>MNAASNESAEFSILLVDDDPQINDMLNQVTKSEFPQCTFIHKTTFEEATIYLDQLVGWAPRLVLLDIDLKTEKSGLDVLAWIRNQEQYTLLPIVILSVMHDEHVVRQAYAGGANIFTNKPFSYTDWKEYVKYLRTYWFSTASTPKLWFDKPGGMPTEE</sequence>
<dbReference type="RefSeq" id="WP_163949559.1">
    <property type="nucleotide sequence ID" value="NZ_JAAFZH010000005.1"/>
</dbReference>
<keyword evidence="4" id="KW-1185">Reference proteome</keyword>
<feature type="modified residue" description="4-aspartylphosphate" evidence="1">
    <location>
        <position position="66"/>
    </location>
</feature>
<evidence type="ECO:0000313" key="4">
    <source>
        <dbReference type="Proteomes" id="UP000474175"/>
    </source>
</evidence>
<comment type="caution">
    <text evidence="3">The sequence shown here is derived from an EMBL/GenBank/DDBJ whole genome shotgun (WGS) entry which is preliminary data.</text>
</comment>
<evidence type="ECO:0000256" key="1">
    <source>
        <dbReference type="PROSITE-ProRule" id="PRU00169"/>
    </source>
</evidence>
<dbReference type="SMART" id="SM00448">
    <property type="entry name" value="REC"/>
    <property type="match status" value="1"/>
</dbReference>
<keyword evidence="1" id="KW-0597">Phosphoprotein</keyword>
<dbReference type="Pfam" id="PF00072">
    <property type="entry name" value="Response_reg"/>
    <property type="match status" value="1"/>
</dbReference>